<dbReference type="AlphaFoldDB" id="A0A2K4ZBI9"/>
<proteinExistence type="predicted"/>
<dbReference type="RefSeq" id="WP_160264256.1">
    <property type="nucleotide sequence ID" value="NZ_JANJZD010000002.1"/>
</dbReference>
<reference evidence="1 2" key="1">
    <citation type="submission" date="2018-01" db="EMBL/GenBank/DDBJ databases">
        <authorList>
            <person name="Gaut B.S."/>
            <person name="Morton B.R."/>
            <person name="Clegg M.T."/>
            <person name="Duvall M.R."/>
        </authorList>
    </citation>
    <scope>NUCLEOTIDE SEQUENCE [LARGE SCALE GENOMIC DNA]</scope>
    <source>
        <strain evidence="1">GP69</strain>
    </source>
</reference>
<organism evidence="1 2">
    <name type="scientific">Acetatifactor muris</name>
    <dbReference type="NCBI Taxonomy" id="879566"/>
    <lineage>
        <taxon>Bacteria</taxon>
        <taxon>Bacillati</taxon>
        <taxon>Bacillota</taxon>
        <taxon>Clostridia</taxon>
        <taxon>Lachnospirales</taxon>
        <taxon>Lachnospiraceae</taxon>
        <taxon>Acetatifactor</taxon>
    </lineage>
</organism>
<name>A0A2K4ZBI9_9FIRM</name>
<dbReference type="Proteomes" id="UP000236311">
    <property type="component" value="Unassembled WGS sequence"/>
</dbReference>
<keyword evidence="2" id="KW-1185">Reference proteome</keyword>
<evidence type="ECO:0000313" key="2">
    <source>
        <dbReference type="Proteomes" id="UP000236311"/>
    </source>
</evidence>
<accession>A0A2K4ZBI9</accession>
<sequence length="53" mass="6204">MSMRNKKAGRSWQKQAAGYPFRDTAVQKANDQYWKNCTTIRTVNFTHRARRGA</sequence>
<evidence type="ECO:0000313" key="1">
    <source>
        <dbReference type="EMBL" id="SOY27811.1"/>
    </source>
</evidence>
<protein>
    <submittedName>
        <fullName evidence="1">Uncharacterized protein</fullName>
    </submittedName>
</protein>
<gene>
    <name evidence="1" type="ORF">AMURIS_00516</name>
</gene>
<dbReference type="EMBL" id="OFSM01000002">
    <property type="protein sequence ID" value="SOY27811.1"/>
    <property type="molecule type" value="Genomic_DNA"/>
</dbReference>